<name>A0ABD3PXT3_9STRA</name>
<keyword evidence="2" id="KW-1185">Reference proteome</keyword>
<dbReference type="EMBL" id="JABMIG020000096">
    <property type="protein sequence ID" value="KAL3792969.1"/>
    <property type="molecule type" value="Genomic_DNA"/>
</dbReference>
<gene>
    <name evidence="1" type="ORF">HJC23_010982</name>
</gene>
<evidence type="ECO:0000313" key="1">
    <source>
        <dbReference type="EMBL" id="KAL3792969.1"/>
    </source>
</evidence>
<proteinExistence type="predicted"/>
<organism evidence="1 2">
    <name type="scientific">Cyclotella cryptica</name>
    <dbReference type="NCBI Taxonomy" id="29204"/>
    <lineage>
        <taxon>Eukaryota</taxon>
        <taxon>Sar</taxon>
        <taxon>Stramenopiles</taxon>
        <taxon>Ochrophyta</taxon>
        <taxon>Bacillariophyta</taxon>
        <taxon>Coscinodiscophyceae</taxon>
        <taxon>Thalassiosirophycidae</taxon>
        <taxon>Stephanodiscales</taxon>
        <taxon>Stephanodiscaceae</taxon>
        <taxon>Cyclotella</taxon>
    </lineage>
</organism>
<feature type="non-terminal residue" evidence="1">
    <location>
        <position position="1"/>
    </location>
</feature>
<evidence type="ECO:0000313" key="2">
    <source>
        <dbReference type="Proteomes" id="UP001516023"/>
    </source>
</evidence>
<protein>
    <submittedName>
        <fullName evidence="1">Uncharacterized protein</fullName>
    </submittedName>
</protein>
<accession>A0ABD3PXT3</accession>
<dbReference type="AlphaFoldDB" id="A0ABD3PXT3"/>
<reference evidence="1 2" key="1">
    <citation type="journal article" date="2020" name="G3 (Bethesda)">
        <title>Improved Reference Genome for Cyclotella cryptica CCMP332, a Model for Cell Wall Morphogenesis, Salinity Adaptation, and Lipid Production in Diatoms (Bacillariophyta).</title>
        <authorList>
            <person name="Roberts W.R."/>
            <person name="Downey K.M."/>
            <person name="Ruck E.C."/>
            <person name="Traller J.C."/>
            <person name="Alverson A.J."/>
        </authorList>
    </citation>
    <scope>NUCLEOTIDE SEQUENCE [LARGE SCALE GENOMIC DNA]</scope>
    <source>
        <strain evidence="1 2">CCMP332</strain>
    </source>
</reference>
<dbReference type="Proteomes" id="UP001516023">
    <property type="component" value="Unassembled WGS sequence"/>
</dbReference>
<sequence>FEEQPPSTGRNWQELSTLLWSSSAAAAAAGRFFLRPDRMVIPSGEVEEDSSWLDPLVVAAADLGMAGLLQCDGCYVSNVNTMVLDAVEGCKGMAHVSGEASAFLCTNIDLAGWM</sequence>
<comment type="caution">
    <text evidence="1">The sequence shown here is derived from an EMBL/GenBank/DDBJ whole genome shotgun (WGS) entry which is preliminary data.</text>
</comment>